<feature type="compositionally biased region" description="Acidic residues" evidence="8">
    <location>
        <begin position="535"/>
        <end position="556"/>
    </location>
</feature>
<dbReference type="InterPro" id="IPR001478">
    <property type="entry name" value="PDZ"/>
</dbReference>
<dbReference type="Pfam" id="PF22694">
    <property type="entry name" value="CtpB_N-like"/>
    <property type="match status" value="1"/>
</dbReference>
<dbReference type="SUPFAM" id="SSF52096">
    <property type="entry name" value="ClpP/crotonase"/>
    <property type="match status" value="1"/>
</dbReference>
<name>A0A0F7HMF3_9STAP</name>
<dbReference type="FunFam" id="2.30.42.10:FF:000063">
    <property type="entry name" value="Peptidase, S41 family"/>
    <property type="match status" value="1"/>
</dbReference>
<dbReference type="EMBL" id="CP011366">
    <property type="protein sequence ID" value="AKG74119.1"/>
    <property type="molecule type" value="Genomic_DNA"/>
</dbReference>
<dbReference type="KEGG" id="shv:AAT16_07660"/>
<feature type="domain" description="PDZ" evidence="10">
    <location>
        <begin position="110"/>
        <end position="178"/>
    </location>
</feature>
<dbReference type="GO" id="GO:0004175">
    <property type="term" value="F:endopeptidase activity"/>
    <property type="evidence" value="ECO:0007669"/>
    <property type="project" value="TreeGrafter"/>
</dbReference>
<dbReference type="GO" id="GO:0005886">
    <property type="term" value="C:plasma membrane"/>
    <property type="evidence" value="ECO:0007669"/>
    <property type="project" value="UniProtKB-SubCell"/>
</dbReference>
<dbReference type="InterPro" id="IPR005151">
    <property type="entry name" value="Tail-specific_protease"/>
</dbReference>
<dbReference type="Gene3D" id="3.90.226.10">
    <property type="entry name" value="2-enoyl-CoA Hydratase, Chain A, domain 1"/>
    <property type="match status" value="1"/>
</dbReference>
<keyword evidence="5 7" id="KW-0378">Hydrolase</keyword>
<dbReference type="Proteomes" id="UP000034029">
    <property type="component" value="Chromosome"/>
</dbReference>
<dbReference type="SUPFAM" id="SSF50156">
    <property type="entry name" value="PDZ domain-like"/>
    <property type="match status" value="1"/>
</dbReference>
<evidence type="ECO:0000256" key="5">
    <source>
        <dbReference type="ARBA" id="ARBA00022801"/>
    </source>
</evidence>
<dbReference type="NCBIfam" id="TIGR00225">
    <property type="entry name" value="prc"/>
    <property type="match status" value="1"/>
</dbReference>
<dbReference type="PANTHER" id="PTHR32060:SF30">
    <property type="entry name" value="CARBOXY-TERMINAL PROCESSING PROTEASE CTPA"/>
    <property type="match status" value="1"/>
</dbReference>
<evidence type="ECO:0000256" key="3">
    <source>
        <dbReference type="ARBA" id="ARBA00022029"/>
    </source>
</evidence>
<evidence type="ECO:0000313" key="13">
    <source>
        <dbReference type="Proteomes" id="UP000034029"/>
    </source>
</evidence>
<dbReference type="FunFam" id="3.30.750.44:FF:000001">
    <property type="entry name" value="S41 family peptidase"/>
    <property type="match status" value="1"/>
</dbReference>
<dbReference type="InterPro" id="IPR036366">
    <property type="entry name" value="PGBDSf"/>
</dbReference>
<dbReference type="Gene3D" id="1.10.101.10">
    <property type="entry name" value="PGBD-like superfamily/PGBD"/>
    <property type="match status" value="1"/>
</dbReference>
<gene>
    <name evidence="11" type="ORF">AAT16_07660</name>
    <name evidence="12" type="ORF">SAMN05216235_0779</name>
</gene>
<evidence type="ECO:0000313" key="12">
    <source>
        <dbReference type="EMBL" id="SFK60735.1"/>
    </source>
</evidence>
<feature type="transmembrane region" description="Helical" evidence="9">
    <location>
        <begin position="21"/>
        <end position="44"/>
    </location>
</feature>
<dbReference type="GO" id="GO:0030288">
    <property type="term" value="C:outer membrane-bounded periplasmic space"/>
    <property type="evidence" value="ECO:0007669"/>
    <property type="project" value="TreeGrafter"/>
</dbReference>
<dbReference type="Pfam" id="PF01471">
    <property type="entry name" value="PG_binding_1"/>
    <property type="match status" value="1"/>
</dbReference>
<evidence type="ECO:0000259" key="10">
    <source>
        <dbReference type="PROSITE" id="PS50106"/>
    </source>
</evidence>
<dbReference type="InterPro" id="IPR036365">
    <property type="entry name" value="PGBD-like_sf"/>
</dbReference>
<dbReference type="SMART" id="SM00245">
    <property type="entry name" value="TSPc"/>
    <property type="match status" value="1"/>
</dbReference>
<dbReference type="CDD" id="cd06782">
    <property type="entry name" value="cpPDZ_CPP-like"/>
    <property type="match status" value="1"/>
</dbReference>
<dbReference type="InterPro" id="IPR029045">
    <property type="entry name" value="ClpP/crotonase-like_dom_sf"/>
</dbReference>
<organism evidence="12 14">
    <name type="scientific">Salinicoccus halodurans</name>
    <dbReference type="NCBI Taxonomy" id="407035"/>
    <lineage>
        <taxon>Bacteria</taxon>
        <taxon>Bacillati</taxon>
        <taxon>Bacillota</taxon>
        <taxon>Bacilli</taxon>
        <taxon>Bacillales</taxon>
        <taxon>Staphylococcaceae</taxon>
        <taxon>Salinicoccus</taxon>
    </lineage>
</organism>
<comment type="subcellular location">
    <subcellularLocation>
        <location evidence="1">Cell membrane</location>
        <topology evidence="1">Single-pass membrane protein</topology>
    </subcellularLocation>
</comment>
<accession>A0A0F7HMF3</accession>
<dbReference type="CDD" id="cd07560">
    <property type="entry name" value="Peptidase_S41_CPP"/>
    <property type="match status" value="1"/>
</dbReference>
<dbReference type="InterPro" id="IPR055210">
    <property type="entry name" value="CtpA/B_N"/>
</dbReference>
<evidence type="ECO:0000256" key="8">
    <source>
        <dbReference type="SAM" id="MobiDB-lite"/>
    </source>
</evidence>
<keyword evidence="13" id="KW-1185">Reference proteome</keyword>
<keyword evidence="4 7" id="KW-0645">Protease</keyword>
<reference evidence="11 13" key="1">
    <citation type="journal article" date="2015" name="Int. J. Syst. Evol. Microbiol.">
        <title>Complete genome sequence of Salinicoccus halodurans H3B36, isolated from the Qaidam Basin in China.</title>
        <authorList>
            <person name="Jiang K."/>
            <person name="Xue Y."/>
            <person name="Ma Y."/>
        </authorList>
    </citation>
    <scope>NUCLEOTIDE SEQUENCE [LARGE SCALE GENOMIC DNA]</scope>
    <source>
        <strain evidence="11 13">H3B36</strain>
    </source>
</reference>
<dbReference type="Pfam" id="PF17820">
    <property type="entry name" value="PDZ_6"/>
    <property type="match status" value="1"/>
</dbReference>
<keyword evidence="9" id="KW-0472">Membrane</keyword>
<keyword evidence="9" id="KW-1133">Transmembrane helix</keyword>
<dbReference type="RefSeq" id="WP_046790304.1">
    <property type="nucleotide sequence ID" value="NZ_CP011366.1"/>
</dbReference>
<feature type="compositionally biased region" description="Acidic residues" evidence="8">
    <location>
        <begin position="512"/>
        <end position="528"/>
    </location>
</feature>
<evidence type="ECO:0000313" key="11">
    <source>
        <dbReference type="EMBL" id="AKG74119.1"/>
    </source>
</evidence>
<proteinExistence type="inferred from homology"/>
<evidence type="ECO:0000256" key="4">
    <source>
        <dbReference type="ARBA" id="ARBA00022670"/>
    </source>
</evidence>
<sequence>MNEDQKDKKSVEGGGRRISINLFWFIIIMLTAVISTAIVTALSLEAGSEKAVNVGTDTRSEFAKLYNVYDTITSEYYTEVDRDALIESSIEGMVEGLDDPYSEYMNKDETAQFQESVTGDFEGIGAEVMQEGNRIIITSPMKGSPAEEAGIEPGDQIVAVDGESTEGMTTHEAVQLIRGEKGTDVVLSIVRGEGEPMDITVTRDTIHIESVTYEVVEGVAHISVNRFQQGTTEEFEKSLNQAAEDEVEDVIIDFRYNPGGLLDEAVSMINQFVDQGQTALYLEDNSGERTEILTENESNPSTEDMNVYILINEGSASASEVFTGAMNDLKEDVTIAGTRSFGKGVVQRTQEFGDNSMLKYTNTKWLTPDGTWIHEKGITPDIKLVNPDYYRVDMLSEEEVYSEGQSNEKVTSIKVALDTLGYEISDFNTTFTPALTAAVMNFQSEQGLEQTGDVTGETSIALMSELRDYINENDAQLNYLVDFINDEYSEEEIEQQAAENAQHIEIERNTPEEESEGESNESEEESTEEGSGQSDEQENAPEEESTEEDSETEGTE</sequence>
<keyword evidence="6 7" id="KW-0720">Serine protease</keyword>
<evidence type="ECO:0000313" key="14">
    <source>
        <dbReference type="Proteomes" id="UP000183090"/>
    </source>
</evidence>
<evidence type="ECO:0000256" key="7">
    <source>
        <dbReference type="RuleBase" id="RU004404"/>
    </source>
</evidence>
<dbReference type="Gene3D" id="2.30.42.10">
    <property type="match status" value="1"/>
</dbReference>
<evidence type="ECO:0000256" key="2">
    <source>
        <dbReference type="ARBA" id="ARBA00009179"/>
    </source>
</evidence>
<dbReference type="Proteomes" id="UP000183090">
    <property type="component" value="Unassembled WGS sequence"/>
</dbReference>
<dbReference type="EMBL" id="FOTB01000001">
    <property type="protein sequence ID" value="SFK60735.1"/>
    <property type="molecule type" value="Genomic_DNA"/>
</dbReference>
<dbReference type="PANTHER" id="PTHR32060">
    <property type="entry name" value="TAIL-SPECIFIC PROTEASE"/>
    <property type="match status" value="1"/>
</dbReference>
<dbReference type="OrthoDB" id="9812068at2"/>
<dbReference type="InterPro" id="IPR002477">
    <property type="entry name" value="Peptidoglycan-bd-like"/>
</dbReference>
<evidence type="ECO:0000256" key="1">
    <source>
        <dbReference type="ARBA" id="ARBA00004162"/>
    </source>
</evidence>
<dbReference type="GO" id="GO:0008236">
    <property type="term" value="F:serine-type peptidase activity"/>
    <property type="evidence" value="ECO:0007669"/>
    <property type="project" value="UniProtKB-KW"/>
</dbReference>
<feature type="region of interest" description="Disordered" evidence="8">
    <location>
        <begin position="491"/>
        <end position="556"/>
    </location>
</feature>
<reference evidence="12 14" key="3">
    <citation type="submission" date="2016-10" db="EMBL/GenBank/DDBJ databases">
        <authorList>
            <person name="Varghese N."/>
            <person name="Submissions S."/>
        </authorList>
    </citation>
    <scope>NUCLEOTIDE SEQUENCE [LARGE SCALE GENOMIC DNA]</scope>
    <source>
        <strain evidence="12 14">CGMCC 1.6501</strain>
    </source>
</reference>
<comment type="similarity">
    <text evidence="2 7">Belongs to the peptidase S41A family.</text>
</comment>
<keyword evidence="9" id="KW-0812">Transmembrane</keyword>
<dbReference type="PROSITE" id="PS50106">
    <property type="entry name" value="PDZ"/>
    <property type="match status" value="1"/>
</dbReference>
<dbReference type="Pfam" id="PF03572">
    <property type="entry name" value="Peptidase_S41"/>
    <property type="match status" value="1"/>
</dbReference>
<protein>
    <recommendedName>
        <fullName evidence="3">Probable CtpA-like serine protease</fullName>
    </recommendedName>
</protein>
<evidence type="ECO:0000256" key="6">
    <source>
        <dbReference type="ARBA" id="ARBA00022825"/>
    </source>
</evidence>
<dbReference type="SMART" id="SM00228">
    <property type="entry name" value="PDZ"/>
    <property type="match status" value="1"/>
</dbReference>
<feature type="compositionally biased region" description="Basic and acidic residues" evidence="8">
    <location>
        <begin position="502"/>
        <end position="511"/>
    </location>
</feature>
<dbReference type="GO" id="GO:0007165">
    <property type="term" value="P:signal transduction"/>
    <property type="evidence" value="ECO:0007669"/>
    <property type="project" value="TreeGrafter"/>
</dbReference>
<evidence type="ECO:0000256" key="9">
    <source>
        <dbReference type="SAM" id="Phobius"/>
    </source>
</evidence>
<dbReference type="AlphaFoldDB" id="A0A0F7HMF3"/>
<dbReference type="InterPro" id="IPR036034">
    <property type="entry name" value="PDZ_sf"/>
</dbReference>
<dbReference type="InterPro" id="IPR041489">
    <property type="entry name" value="PDZ_6"/>
</dbReference>
<dbReference type="InterPro" id="IPR004447">
    <property type="entry name" value="Peptidase_S41A"/>
</dbReference>
<reference evidence="13" key="2">
    <citation type="submission" date="2015-04" db="EMBL/GenBank/DDBJ databases">
        <title>Complete genome sequence of Salinicoccus halodurans strain H3B36, isolated from the Qaidam basin of China.</title>
        <authorList>
            <person name="Ma Y."/>
            <person name="Jiang K."/>
            <person name="Xue Y."/>
        </authorList>
    </citation>
    <scope>NUCLEOTIDE SEQUENCE [LARGE SCALE GENOMIC DNA]</scope>
    <source>
        <strain evidence="13">H3B36</strain>
    </source>
</reference>
<dbReference type="Gene3D" id="3.30.750.44">
    <property type="match status" value="1"/>
</dbReference>
<dbReference type="GO" id="GO:0006508">
    <property type="term" value="P:proteolysis"/>
    <property type="evidence" value="ECO:0007669"/>
    <property type="project" value="UniProtKB-KW"/>
</dbReference>
<dbReference type="SUPFAM" id="SSF47090">
    <property type="entry name" value="PGBD-like"/>
    <property type="match status" value="1"/>
</dbReference>